<feature type="transmembrane region" description="Helical" evidence="6">
    <location>
        <begin position="16"/>
        <end position="33"/>
    </location>
</feature>
<dbReference type="AlphaFoldDB" id="A0A2H4R8I7"/>
<accession>A0A2H4R8I7</accession>
<geneLocation type="mitochondrion" evidence="7"/>
<name>A0A2H4R8I7_9EUKA</name>
<dbReference type="NCBIfam" id="TIGR00945">
    <property type="entry name" value="tatC"/>
    <property type="match status" value="1"/>
</dbReference>
<keyword evidence="7" id="KW-0496">Mitochondrion</keyword>
<evidence type="ECO:0000256" key="1">
    <source>
        <dbReference type="ARBA" id="ARBA00004141"/>
    </source>
</evidence>
<keyword evidence="3 6" id="KW-0812">Transmembrane</keyword>
<dbReference type="GO" id="GO:0065002">
    <property type="term" value="P:intracellular protein transmembrane transport"/>
    <property type="evidence" value="ECO:0007669"/>
    <property type="project" value="TreeGrafter"/>
</dbReference>
<dbReference type="EMBL" id="MG202008">
    <property type="protein sequence ID" value="ATY40956.1"/>
    <property type="molecule type" value="Genomic_DNA"/>
</dbReference>
<feature type="transmembrane region" description="Helical" evidence="6">
    <location>
        <begin position="199"/>
        <end position="216"/>
    </location>
</feature>
<dbReference type="PRINTS" id="PR01840">
    <property type="entry name" value="TATCFAMILY"/>
</dbReference>
<feature type="transmembrane region" description="Helical" evidence="6">
    <location>
        <begin position="116"/>
        <end position="140"/>
    </location>
</feature>
<reference evidence="7" key="1">
    <citation type="journal article" date="2017" name="Curr. Biol.">
        <title>A New Lineage of Eukaryotes Illuminates Early Mitochondrial Genome Reduction.</title>
        <authorList>
            <person name="Janouskovec J."/>
            <person name="Tikhonenkov D.V."/>
            <person name="Burki F."/>
            <person name="Howe A.T."/>
            <person name="Rohwer F.L."/>
            <person name="Mylnikov A.P."/>
            <person name="Keeling P.J."/>
        </authorList>
    </citation>
    <scope>NUCLEOTIDE SEQUENCE</scope>
    <source>
        <strain evidence="7">TD-1</strain>
    </source>
</reference>
<feature type="transmembrane region" description="Helical" evidence="6">
    <location>
        <begin position="70"/>
        <end position="95"/>
    </location>
</feature>
<dbReference type="HAMAP" id="MF_00902">
    <property type="entry name" value="TatC"/>
    <property type="match status" value="1"/>
</dbReference>
<gene>
    <name evidence="7" type="primary">tatC</name>
</gene>
<evidence type="ECO:0000256" key="5">
    <source>
        <dbReference type="ARBA" id="ARBA00023136"/>
    </source>
</evidence>
<evidence type="ECO:0000256" key="2">
    <source>
        <dbReference type="ARBA" id="ARBA00008882"/>
    </source>
</evidence>
<evidence type="ECO:0000313" key="7">
    <source>
        <dbReference type="EMBL" id="ATY40956.1"/>
    </source>
</evidence>
<dbReference type="GO" id="GO:0009977">
    <property type="term" value="F:proton motive force dependent protein transmembrane transporter activity"/>
    <property type="evidence" value="ECO:0007669"/>
    <property type="project" value="TreeGrafter"/>
</dbReference>
<evidence type="ECO:0000256" key="6">
    <source>
        <dbReference type="SAM" id="Phobius"/>
    </source>
</evidence>
<evidence type="ECO:0000256" key="3">
    <source>
        <dbReference type="ARBA" id="ARBA00022692"/>
    </source>
</evidence>
<feature type="transmembrane region" description="Helical" evidence="6">
    <location>
        <begin position="45"/>
        <end position="64"/>
    </location>
</feature>
<dbReference type="GO" id="GO:0033281">
    <property type="term" value="C:TAT protein transport complex"/>
    <property type="evidence" value="ECO:0007669"/>
    <property type="project" value="TreeGrafter"/>
</dbReference>
<sequence>MVKKIENHMQELKIRGYHLVFCYMFTLLLCYINSQELVYLISRPLLLQTTSVIGESSFIFTSIFEVFFTYLYLSLVLAVFFCIPICFYQIWAFLVPGFYPIEKKTISFILSSSWSLIYLAFTLGWHLILPLICNFFLTFEMHNQLESLMNIELQAKINEYIYFTLDFIVVFSLAFQLPIILYLLIWYKLISLKDLEKNRHYSIIIILSIAALISPPDIISQLSIGFPLFIIYEISIILQKLKNIYL</sequence>
<keyword evidence="4 6" id="KW-1133">Transmembrane helix</keyword>
<evidence type="ECO:0000256" key="4">
    <source>
        <dbReference type="ARBA" id="ARBA00022989"/>
    </source>
</evidence>
<comment type="subcellular location">
    <subcellularLocation>
        <location evidence="1">Membrane</location>
        <topology evidence="1">Multi-pass membrane protein</topology>
    </subcellularLocation>
</comment>
<feature type="transmembrane region" description="Helical" evidence="6">
    <location>
        <begin position="160"/>
        <end position="187"/>
    </location>
</feature>
<dbReference type="GO" id="GO:0043953">
    <property type="term" value="P:protein transport by the Tat complex"/>
    <property type="evidence" value="ECO:0007669"/>
    <property type="project" value="TreeGrafter"/>
</dbReference>
<dbReference type="GeneID" id="35199412"/>
<dbReference type="PANTHER" id="PTHR30371">
    <property type="entry name" value="SEC-INDEPENDENT PROTEIN TRANSLOCASE PROTEIN TATC"/>
    <property type="match status" value="1"/>
</dbReference>
<keyword evidence="5 6" id="KW-0472">Membrane</keyword>
<dbReference type="RefSeq" id="YP_009446468.1">
    <property type="nucleotide sequence ID" value="NC_036491.1"/>
</dbReference>
<dbReference type="InterPro" id="IPR002033">
    <property type="entry name" value="TatC"/>
</dbReference>
<dbReference type="Pfam" id="PF00902">
    <property type="entry name" value="TatC"/>
    <property type="match status" value="1"/>
</dbReference>
<comment type="similarity">
    <text evidence="2">Belongs to the TatC family.</text>
</comment>
<proteinExistence type="inferred from homology"/>
<dbReference type="PANTHER" id="PTHR30371:SF0">
    <property type="entry name" value="SEC-INDEPENDENT PROTEIN TRANSLOCASE PROTEIN TATC, CHLOROPLASTIC-RELATED"/>
    <property type="match status" value="1"/>
</dbReference>
<protein>
    <submittedName>
        <fullName evidence="7">Sec-independent protein translocase component TatC</fullName>
    </submittedName>
</protein>
<organism evidence="7">
    <name type="scientific">Ancoracysta twista</name>
    <dbReference type="NCBI Taxonomy" id="2044563"/>
    <lineage>
        <taxon>Eukaryota</taxon>
        <taxon>Provora</taxon>
        <taxon>Nebulidia</taxon>
        <taxon>Nebulidea</taxon>
        <taxon>Nebulidida</taxon>
        <taxon>Nebulidae</taxon>
    </lineage>
</organism>